<reference evidence="1 2" key="1">
    <citation type="journal article" date="2016" name="Nat. Commun.">
        <title>Thousands of microbial genomes shed light on interconnected biogeochemical processes in an aquifer system.</title>
        <authorList>
            <person name="Anantharaman K."/>
            <person name="Brown C.T."/>
            <person name="Hug L.A."/>
            <person name="Sharon I."/>
            <person name="Castelle C.J."/>
            <person name="Probst A.J."/>
            <person name="Thomas B.C."/>
            <person name="Singh A."/>
            <person name="Wilkins M.J."/>
            <person name="Karaoz U."/>
            <person name="Brodie E.L."/>
            <person name="Williams K.H."/>
            <person name="Hubbard S.S."/>
            <person name="Banfield J.F."/>
        </authorList>
    </citation>
    <scope>NUCLEOTIDE SEQUENCE [LARGE SCALE GENOMIC DNA]</scope>
</reference>
<dbReference type="EMBL" id="MFFM01000034">
    <property type="protein sequence ID" value="OGF12080.1"/>
    <property type="molecule type" value="Genomic_DNA"/>
</dbReference>
<name>A0A1F5RC84_9BACT</name>
<sequence>MRNLKFYITGIITIVLSGTLFAQIKGSIGVSGEYDSNAYNDSYGGGSVVGTARLDLNTDIDLKLAGMILGADYSGSYSAYLSYLGINQNDHLLKMILWRNLGKDGFVGLGGAYSFQFNAADRSAYDTNNFKVIGETKIYIAQPVLLKADGALGRYQYKNLPKYDFDQSIANLSINIFLPTRSGLTILAGYKKYDFSPLPADSQVPVNITNLSPGCRVSQGLGSNIGLSLECSYLTNQVTTADPYYMPDTLLSEVNEYFDYSGGQVGAKVTLILEPAGKMALWANYISRSYDKLDAYSLPAADNASILTRQSLGTVRLDRETVLGIDYTAPLSDGPNGIDLGAGINYVNNSSNDELYNYKKLLAYAGINYNF</sequence>
<evidence type="ECO:0000313" key="2">
    <source>
        <dbReference type="Proteomes" id="UP000177230"/>
    </source>
</evidence>
<dbReference type="AlphaFoldDB" id="A0A1F5RC84"/>
<evidence type="ECO:0008006" key="3">
    <source>
        <dbReference type="Google" id="ProtNLM"/>
    </source>
</evidence>
<proteinExistence type="predicted"/>
<dbReference type="Proteomes" id="UP000177230">
    <property type="component" value="Unassembled WGS sequence"/>
</dbReference>
<gene>
    <name evidence="1" type="ORF">A2024_03585</name>
</gene>
<evidence type="ECO:0000313" key="1">
    <source>
        <dbReference type="EMBL" id="OGF12080.1"/>
    </source>
</evidence>
<organism evidence="1 2">
    <name type="scientific">Candidatus Edwardsbacteria bacterium GWF2_54_11</name>
    <dbReference type="NCBI Taxonomy" id="1817851"/>
    <lineage>
        <taxon>Bacteria</taxon>
        <taxon>Candidatus Edwardsiibacteriota</taxon>
    </lineage>
</organism>
<accession>A0A1F5RC84</accession>
<protein>
    <recommendedName>
        <fullName evidence="3">Outer membrane protein beta-barrel domain-containing protein</fullName>
    </recommendedName>
</protein>
<comment type="caution">
    <text evidence="1">The sequence shown here is derived from an EMBL/GenBank/DDBJ whole genome shotgun (WGS) entry which is preliminary data.</text>
</comment>